<protein>
    <submittedName>
        <fullName evidence="2">Uncharacterized protein</fullName>
    </submittedName>
</protein>
<dbReference type="PANTHER" id="PTHR47331:SF6">
    <property type="entry name" value="DOUBLECORTIN DOMAIN-CONTAINING PROTEIN"/>
    <property type="match status" value="1"/>
</dbReference>
<gene>
    <name evidence="2" type="ORF">SPHA_32396</name>
</gene>
<evidence type="ECO:0000313" key="2">
    <source>
        <dbReference type="EMBL" id="CAE1260779.1"/>
    </source>
</evidence>
<sequence>MVGLNVETNFSLIGQGAQTDLPKQPPPIISYHSPNSRVEDTEPPNDRYPTNTRDASQSQYTSDLVRYFTWQELITTGLPPFNDRPEDYRVWKRSFQNAIRHLGLAYREEMDLLVKRLDLLDFVSHNGKLAERRLSSLRRRLDKKPEMQRHFLSFMEGLFENGHAEAAPPLRKEEECWVFTSFRKEIVAITADIKQMFHCFSVKEEHRNFLRFLWYRDNDPTKGIAEYSMKVHVFVNSPSPAVAIYCLRQAVRKGQPNYNPAVEELVNQNFYIDDCLKSLPTIEATVSLLQRTRDILARSNLRLHKIASNKGVMTTIPPQDHANNLMNLDLSKDELPIQRSLGLEWHLKTNTFTFKLCKRKSILKNSSIANKEELPKGSTLKGLNPFIDSHSLLRIGGHAGKAEIETRKKHPIVIPGKHHIGSLATTMDKPDIRDACSLRELSVLQDFGWLAGRGA</sequence>
<organism evidence="2 3">
    <name type="scientific">Acanthosepion pharaonis</name>
    <name type="common">Pharaoh cuttlefish</name>
    <name type="synonym">Sepia pharaonis</name>
    <dbReference type="NCBI Taxonomy" id="158019"/>
    <lineage>
        <taxon>Eukaryota</taxon>
        <taxon>Metazoa</taxon>
        <taxon>Spiralia</taxon>
        <taxon>Lophotrochozoa</taxon>
        <taxon>Mollusca</taxon>
        <taxon>Cephalopoda</taxon>
        <taxon>Coleoidea</taxon>
        <taxon>Decapodiformes</taxon>
        <taxon>Sepiida</taxon>
        <taxon>Sepiina</taxon>
        <taxon>Sepiidae</taxon>
        <taxon>Acanthosepion</taxon>
    </lineage>
</organism>
<evidence type="ECO:0000313" key="3">
    <source>
        <dbReference type="Proteomes" id="UP000597762"/>
    </source>
</evidence>
<comment type="caution">
    <text evidence="2">The sequence shown here is derived from an EMBL/GenBank/DDBJ whole genome shotgun (WGS) entry which is preliminary data.</text>
</comment>
<dbReference type="InterPro" id="IPR043502">
    <property type="entry name" value="DNA/RNA_pol_sf"/>
</dbReference>
<dbReference type="Proteomes" id="UP000597762">
    <property type="component" value="Unassembled WGS sequence"/>
</dbReference>
<name>A0A812CC18_ACAPH</name>
<evidence type="ECO:0000256" key="1">
    <source>
        <dbReference type="SAM" id="MobiDB-lite"/>
    </source>
</evidence>
<accession>A0A812CC18</accession>
<dbReference type="PANTHER" id="PTHR47331">
    <property type="entry name" value="PHD-TYPE DOMAIN-CONTAINING PROTEIN"/>
    <property type="match status" value="1"/>
</dbReference>
<dbReference type="SUPFAM" id="SSF56672">
    <property type="entry name" value="DNA/RNA polymerases"/>
    <property type="match status" value="1"/>
</dbReference>
<keyword evidence="3" id="KW-1185">Reference proteome</keyword>
<dbReference type="EMBL" id="CAHIKZ030001347">
    <property type="protein sequence ID" value="CAE1260779.1"/>
    <property type="molecule type" value="Genomic_DNA"/>
</dbReference>
<feature type="compositionally biased region" description="Polar residues" evidence="1">
    <location>
        <begin position="48"/>
        <end position="58"/>
    </location>
</feature>
<proteinExistence type="predicted"/>
<reference evidence="2" key="1">
    <citation type="submission" date="2021-01" db="EMBL/GenBank/DDBJ databases">
        <authorList>
            <person name="Li R."/>
            <person name="Bekaert M."/>
        </authorList>
    </citation>
    <scope>NUCLEOTIDE SEQUENCE</scope>
    <source>
        <strain evidence="2">Farmed</strain>
    </source>
</reference>
<dbReference type="OrthoDB" id="6127549at2759"/>
<feature type="region of interest" description="Disordered" evidence="1">
    <location>
        <begin position="15"/>
        <end position="58"/>
    </location>
</feature>
<dbReference type="AlphaFoldDB" id="A0A812CC18"/>